<protein>
    <submittedName>
        <fullName evidence="1">Uncharacterized protein</fullName>
    </submittedName>
</protein>
<evidence type="ECO:0000313" key="1">
    <source>
        <dbReference type="EMBL" id="KAJ1172552.1"/>
    </source>
</evidence>
<keyword evidence="2" id="KW-1185">Reference proteome</keyword>
<dbReference type="Proteomes" id="UP001066276">
    <property type="component" value="Chromosome 4_1"/>
</dbReference>
<accession>A0AAV7T7I9</accession>
<gene>
    <name evidence="1" type="ORF">NDU88_004397</name>
</gene>
<proteinExistence type="predicted"/>
<dbReference type="EMBL" id="JANPWB010000007">
    <property type="protein sequence ID" value="KAJ1172552.1"/>
    <property type="molecule type" value="Genomic_DNA"/>
</dbReference>
<evidence type="ECO:0000313" key="2">
    <source>
        <dbReference type="Proteomes" id="UP001066276"/>
    </source>
</evidence>
<organism evidence="1 2">
    <name type="scientific">Pleurodeles waltl</name>
    <name type="common">Iberian ribbed newt</name>
    <dbReference type="NCBI Taxonomy" id="8319"/>
    <lineage>
        <taxon>Eukaryota</taxon>
        <taxon>Metazoa</taxon>
        <taxon>Chordata</taxon>
        <taxon>Craniata</taxon>
        <taxon>Vertebrata</taxon>
        <taxon>Euteleostomi</taxon>
        <taxon>Amphibia</taxon>
        <taxon>Batrachia</taxon>
        <taxon>Caudata</taxon>
        <taxon>Salamandroidea</taxon>
        <taxon>Salamandridae</taxon>
        <taxon>Pleurodelinae</taxon>
        <taxon>Pleurodeles</taxon>
    </lineage>
</organism>
<comment type="caution">
    <text evidence="1">The sequence shown here is derived from an EMBL/GenBank/DDBJ whole genome shotgun (WGS) entry which is preliminary data.</text>
</comment>
<reference evidence="1" key="1">
    <citation type="journal article" date="2022" name="bioRxiv">
        <title>Sequencing and chromosome-scale assembly of the giantPleurodeles waltlgenome.</title>
        <authorList>
            <person name="Brown T."/>
            <person name="Elewa A."/>
            <person name="Iarovenko S."/>
            <person name="Subramanian E."/>
            <person name="Araus A.J."/>
            <person name="Petzold A."/>
            <person name="Susuki M."/>
            <person name="Suzuki K.-i.T."/>
            <person name="Hayashi T."/>
            <person name="Toyoda A."/>
            <person name="Oliveira C."/>
            <person name="Osipova E."/>
            <person name="Leigh N.D."/>
            <person name="Simon A."/>
            <person name="Yun M.H."/>
        </authorList>
    </citation>
    <scope>NUCLEOTIDE SEQUENCE</scope>
    <source>
        <strain evidence="1">20211129_DDA</strain>
        <tissue evidence="1">Liver</tissue>
    </source>
</reference>
<dbReference type="AlphaFoldDB" id="A0AAV7T7I9"/>
<name>A0AAV7T7I9_PLEWA</name>
<sequence length="131" mass="13748">MLPLAEHRCAAKFLQHELGTARVARRDGRRDVLLVSSHHPGESLIDPGVPLTLASPSNVDWSPGGRGLLLPAGIGLFRGTDVLLEPLVGRRKLKTLGRGDSLLRRLGPERGSLSCAATSGPLQSVCGGDGS</sequence>